<evidence type="ECO:0000313" key="3">
    <source>
        <dbReference type="Proteomes" id="UP000033722"/>
    </source>
</evidence>
<protein>
    <submittedName>
        <fullName evidence="2">Putative translation initiation factor IF-3</fullName>
    </submittedName>
</protein>
<gene>
    <name evidence="2" type="ORF">APHCRT_1445</name>
</gene>
<keyword evidence="2" id="KW-0648">Protein biosynthesis</keyword>
<feature type="compositionally biased region" description="Basic and acidic residues" evidence="1">
    <location>
        <begin position="1"/>
        <end position="18"/>
    </location>
</feature>
<organism evidence="2 3">
    <name type="scientific">Anaplasma phagocytophilum str. CRT53-1</name>
    <dbReference type="NCBI Taxonomy" id="1359157"/>
    <lineage>
        <taxon>Bacteria</taxon>
        <taxon>Pseudomonadati</taxon>
        <taxon>Pseudomonadota</taxon>
        <taxon>Alphaproteobacteria</taxon>
        <taxon>Rickettsiales</taxon>
        <taxon>Anaplasmataceae</taxon>
        <taxon>Anaplasma</taxon>
        <taxon>phagocytophilum group</taxon>
    </lineage>
</organism>
<accession>A0A0F3PLB6</accession>
<feature type="region of interest" description="Disordered" evidence="1">
    <location>
        <begin position="1"/>
        <end position="23"/>
    </location>
</feature>
<proteinExistence type="predicted"/>
<dbReference type="EMBL" id="LAOD01000033">
    <property type="protein sequence ID" value="KJV80772.1"/>
    <property type="molecule type" value="Genomic_DNA"/>
</dbReference>
<evidence type="ECO:0000256" key="1">
    <source>
        <dbReference type="SAM" id="MobiDB-lite"/>
    </source>
</evidence>
<reference evidence="2 3" key="1">
    <citation type="submission" date="2015-01" db="EMBL/GenBank/DDBJ databases">
        <title>Genome Sequencing of Rickettsiales.</title>
        <authorList>
            <person name="Daugherty S.C."/>
            <person name="Su Q."/>
            <person name="Abolude K."/>
            <person name="Beier-Sexton M."/>
            <person name="Carlyon J.A."/>
            <person name="Carter R."/>
            <person name="Day N.P."/>
            <person name="Dumler S.J."/>
            <person name="Dyachenko V."/>
            <person name="Godinez A."/>
            <person name="Kurtti T.J."/>
            <person name="Lichay M."/>
            <person name="Mullins K.E."/>
            <person name="Ott S."/>
            <person name="Pappas-Brown V."/>
            <person name="Paris D.H."/>
            <person name="Patel P."/>
            <person name="Richards A.L."/>
            <person name="Sadzewicz L."/>
            <person name="Sears K."/>
            <person name="Seidman D."/>
            <person name="Sengamalay N."/>
            <person name="Stenos J."/>
            <person name="Tallon L.J."/>
            <person name="Vincent G."/>
            <person name="Fraser C.M."/>
            <person name="Munderloh U."/>
            <person name="Dunning-Hotopp J.C."/>
        </authorList>
    </citation>
    <scope>NUCLEOTIDE SEQUENCE [LARGE SCALE GENOMIC DNA]</scope>
    <source>
        <strain evidence="2 3">CRT53-1</strain>
    </source>
</reference>
<sequence>MDRLVSDTEGIAKPESSPRMDGNVLSMMFGAKTGGGS</sequence>
<dbReference type="Proteomes" id="UP000033722">
    <property type="component" value="Unassembled WGS sequence"/>
</dbReference>
<dbReference type="GO" id="GO:0003743">
    <property type="term" value="F:translation initiation factor activity"/>
    <property type="evidence" value="ECO:0007669"/>
    <property type="project" value="UniProtKB-KW"/>
</dbReference>
<dbReference type="PATRIC" id="fig|1359157.3.peg.1329"/>
<dbReference type="AlphaFoldDB" id="A0A0F3PLB6"/>
<keyword evidence="2" id="KW-0396">Initiation factor</keyword>
<comment type="caution">
    <text evidence="2">The sequence shown here is derived from an EMBL/GenBank/DDBJ whole genome shotgun (WGS) entry which is preliminary data.</text>
</comment>
<evidence type="ECO:0000313" key="2">
    <source>
        <dbReference type="EMBL" id="KJV80772.1"/>
    </source>
</evidence>
<name>A0A0F3PLB6_ANAPH</name>